<dbReference type="EMBL" id="MFMM01000001">
    <property type="protein sequence ID" value="OGG84985.1"/>
    <property type="molecule type" value="Genomic_DNA"/>
</dbReference>
<protein>
    <recommendedName>
        <fullName evidence="7">DUF2207 domain-containing protein</fullName>
    </recommendedName>
</protein>
<organism evidence="5 6">
    <name type="scientific">Candidatus Kaiserbacteria bacterium RIFCSPLOWO2_12_FULL_45_26</name>
    <dbReference type="NCBI Taxonomy" id="1798525"/>
    <lineage>
        <taxon>Bacteria</taxon>
        <taxon>Candidatus Kaiseribacteriota</taxon>
    </lineage>
</organism>
<accession>A0A1F6FGJ5</accession>
<evidence type="ECO:0000259" key="3">
    <source>
        <dbReference type="Pfam" id="PF09972"/>
    </source>
</evidence>
<feature type="transmembrane region" description="Helical" evidence="2">
    <location>
        <begin position="387"/>
        <end position="406"/>
    </location>
</feature>
<feature type="transmembrane region" description="Helical" evidence="2">
    <location>
        <begin position="222"/>
        <end position="242"/>
    </location>
</feature>
<feature type="compositionally biased region" description="Gly residues" evidence="1">
    <location>
        <begin position="541"/>
        <end position="558"/>
    </location>
</feature>
<dbReference type="Pfam" id="PF09972">
    <property type="entry name" value="DUF2207"/>
    <property type="match status" value="1"/>
</dbReference>
<sequence length="558" mass="61073">MRTFFVAVFSFLFFTLPGVVLAEEIISFSVEYQINADASVDVEETIVYDFESEYRHGIFRTIKTAHAEPATVWYKNRSVEITDIMVEQNGEPVPFEVSGGSSREIKIGDPDTTITGSHVYSISYTLVGALSYLSGDEVEFYWNVTGNEWPVFMQEVAVTASSESPIVSSSCYVGEFGSTDACTAPQPHIYLTNNLPAGAGVTVAYLLSAENMPVVVNEEINYIPFLLGLFAVALVGMIAHVWRHQTYHHKDRPVIAEYEPYPGTTPMMAGVLFDDNLDAKDISAGVVYLAEQGFLKIKKTEHKVAWLFDVTDYEVELLKSVSEIPGEFLPKVISLFFKDSVEVGTVVALSSIKNDNAKKQSNAVILSELNTAIRADLRQSGFFENETYTFSTFMIPSAALAAAIFLGTINVIPVSVVVFLGAVYLLWLISVAIKHRRRTAKGYEAMYHLKGFKHFLSVTDKERFDFHNAPERSPEQFMQYLPYAIAFGVEEKWAAVFADMQISNPSWYEGNGAHGAFAAGAFTHDLTSFTSAVTTSTQASSGGGSSGGGGGGGGGGSW</sequence>
<dbReference type="InterPro" id="IPR048389">
    <property type="entry name" value="YciQ-like_C"/>
</dbReference>
<evidence type="ECO:0000259" key="4">
    <source>
        <dbReference type="Pfam" id="PF20990"/>
    </source>
</evidence>
<feature type="region of interest" description="Disordered" evidence="1">
    <location>
        <begin position="535"/>
        <end position="558"/>
    </location>
</feature>
<feature type="transmembrane region" description="Helical" evidence="2">
    <location>
        <begin position="412"/>
        <end position="433"/>
    </location>
</feature>
<dbReference type="Proteomes" id="UP000177325">
    <property type="component" value="Unassembled WGS sequence"/>
</dbReference>
<evidence type="ECO:0000313" key="5">
    <source>
        <dbReference type="EMBL" id="OGG84985.1"/>
    </source>
</evidence>
<reference evidence="5 6" key="1">
    <citation type="journal article" date="2016" name="Nat. Commun.">
        <title>Thousands of microbial genomes shed light on interconnected biogeochemical processes in an aquifer system.</title>
        <authorList>
            <person name="Anantharaman K."/>
            <person name="Brown C.T."/>
            <person name="Hug L.A."/>
            <person name="Sharon I."/>
            <person name="Castelle C.J."/>
            <person name="Probst A.J."/>
            <person name="Thomas B.C."/>
            <person name="Singh A."/>
            <person name="Wilkins M.J."/>
            <person name="Karaoz U."/>
            <person name="Brodie E.L."/>
            <person name="Williams K.H."/>
            <person name="Hubbard S.S."/>
            <person name="Banfield J.F."/>
        </authorList>
    </citation>
    <scope>NUCLEOTIDE SEQUENCE [LARGE SCALE GENOMIC DNA]</scope>
</reference>
<keyword evidence="2" id="KW-0472">Membrane</keyword>
<proteinExistence type="predicted"/>
<evidence type="ECO:0000256" key="1">
    <source>
        <dbReference type="SAM" id="MobiDB-lite"/>
    </source>
</evidence>
<feature type="domain" description="DUF2207" evidence="3">
    <location>
        <begin position="25"/>
        <end position="204"/>
    </location>
</feature>
<evidence type="ECO:0000313" key="6">
    <source>
        <dbReference type="Proteomes" id="UP000177325"/>
    </source>
</evidence>
<evidence type="ECO:0008006" key="7">
    <source>
        <dbReference type="Google" id="ProtNLM"/>
    </source>
</evidence>
<dbReference type="Pfam" id="PF20990">
    <property type="entry name" value="DUF2207_C"/>
    <property type="match status" value="1"/>
</dbReference>
<dbReference type="AlphaFoldDB" id="A0A1F6FGJ5"/>
<gene>
    <name evidence="5" type="ORF">A3G90_02880</name>
</gene>
<keyword evidence="2" id="KW-1133">Transmembrane helix</keyword>
<name>A0A1F6FGJ5_9BACT</name>
<dbReference type="STRING" id="1798525.A3G90_02880"/>
<feature type="domain" description="Predicted membrane protein YciQ-like C-terminal" evidence="4">
    <location>
        <begin position="256"/>
        <end position="496"/>
    </location>
</feature>
<comment type="caution">
    <text evidence="5">The sequence shown here is derived from an EMBL/GenBank/DDBJ whole genome shotgun (WGS) entry which is preliminary data.</text>
</comment>
<keyword evidence="2" id="KW-0812">Transmembrane</keyword>
<dbReference type="InterPro" id="IPR018702">
    <property type="entry name" value="DUF2207"/>
</dbReference>
<evidence type="ECO:0000256" key="2">
    <source>
        <dbReference type="SAM" id="Phobius"/>
    </source>
</evidence>